<dbReference type="EMBL" id="JAHUTJ010050424">
    <property type="protein sequence ID" value="MED6284099.1"/>
    <property type="molecule type" value="Genomic_DNA"/>
</dbReference>
<feature type="region of interest" description="Disordered" evidence="1">
    <location>
        <begin position="68"/>
        <end position="101"/>
    </location>
</feature>
<name>A0ABU7EBV1_9TELE</name>
<evidence type="ECO:0000256" key="1">
    <source>
        <dbReference type="SAM" id="MobiDB-lite"/>
    </source>
</evidence>
<proteinExistence type="predicted"/>
<organism evidence="2 3">
    <name type="scientific">Characodon lateralis</name>
    <dbReference type="NCBI Taxonomy" id="208331"/>
    <lineage>
        <taxon>Eukaryota</taxon>
        <taxon>Metazoa</taxon>
        <taxon>Chordata</taxon>
        <taxon>Craniata</taxon>
        <taxon>Vertebrata</taxon>
        <taxon>Euteleostomi</taxon>
        <taxon>Actinopterygii</taxon>
        <taxon>Neopterygii</taxon>
        <taxon>Teleostei</taxon>
        <taxon>Neoteleostei</taxon>
        <taxon>Acanthomorphata</taxon>
        <taxon>Ovalentaria</taxon>
        <taxon>Atherinomorphae</taxon>
        <taxon>Cyprinodontiformes</taxon>
        <taxon>Goodeidae</taxon>
        <taxon>Characodon</taxon>
    </lineage>
</organism>
<evidence type="ECO:0000313" key="3">
    <source>
        <dbReference type="Proteomes" id="UP001352852"/>
    </source>
</evidence>
<keyword evidence="3" id="KW-1185">Reference proteome</keyword>
<dbReference type="Proteomes" id="UP001352852">
    <property type="component" value="Unassembled WGS sequence"/>
</dbReference>
<reference evidence="2 3" key="1">
    <citation type="submission" date="2021-06" db="EMBL/GenBank/DDBJ databases">
        <authorList>
            <person name="Palmer J.M."/>
        </authorList>
    </citation>
    <scope>NUCLEOTIDE SEQUENCE [LARGE SCALE GENOMIC DNA]</scope>
    <source>
        <strain evidence="2 3">CL_MEX2019</strain>
        <tissue evidence="2">Muscle</tissue>
    </source>
</reference>
<evidence type="ECO:0000313" key="2">
    <source>
        <dbReference type="EMBL" id="MED6284099.1"/>
    </source>
</evidence>
<protein>
    <submittedName>
        <fullName evidence="2">Uncharacterized protein</fullName>
    </submittedName>
</protein>
<sequence>MAKNGRYTTGIIAALEKILKQSLFKSLGWGMERRGQQLELVLQEPPYIDKSRTWAQNVSFFLFLTTSQPETTSKSSYPEKHRRKKTSPLISAPKSSFQIKF</sequence>
<accession>A0ABU7EBV1</accession>
<gene>
    <name evidence="2" type="ORF">CHARACLAT_015775</name>
</gene>
<comment type="caution">
    <text evidence="2">The sequence shown here is derived from an EMBL/GenBank/DDBJ whole genome shotgun (WGS) entry which is preliminary data.</text>
</comment>